<keyword evidence="5" id="KW-1185">Reference proteome</keyword>
<reference evidence="4 5" key="1">
    <citation type="submission" date="2017-05" db="EMBL/GenBank/DDBJ databases">
        <authorList>
            <person name="Varghese N."/>
            <person name="Submissions S."/>
        </authorList>
    </citation>
    <scope>NUCLEOTIDE SEQUENCE [LARGE SCALE GENOMIC DNA]</scope>
    <source>
        <strain evidence="4 5">DSM 25457</strain>
    </source>
</reference>
<keyword evidence="1" id="KW-0479">Metal-binding</keyword>
<keyword evidence="1" id="KW-0862">Zinc</keyword>
<dbReference type="Proteomes" id="UP001158067">
    <property type="component" value="Unassembled WGS sequence"/>
</dbReference>
<dbReference type="PANTHER" id="PTHR38133">
    <property type="entry name" value="SLR1429 PROTEIN"/>
    <property type="match status" value="1"/>
</dbReference>
<sequence length="391" mass="42875">MSWHRRFTPYVPVGQRKAEGKLEAQRRLKKGESLQPVEINGRAIATTFWGKGWCSHLEKYCDYSNRLPRGRTYARNGSITDLRISKGKITSMVCGSSLYDITIKIDALPSGRWADIYRSCSSSIHSMMDLMRGRLGDDVIRRITDPQSGMFPASDELHLKCSCPDGAYLCKHLAATLYGVGHRLDTLPDLLFQLRGVDQNDLISQAFSPEGASSAMGLDQGSGLDGADLSDIFGIDLADSPSTPTPVTKQTTKRKEAQKSAARRKSSNKKAVNKKASDKKAVRKKTTAANKRAEPAVTKKAIKKKATKKKAVKKRRTQPSKNSSPTKRAASKKTAVKKAAVKKATAKKAVKKSTPKKPTPQPTTKRKTSQKLPTTKAKSPKPKKAAKHKSS</sequence>
<dbReference type="PANTHER" id="PTHR38133:SF1">
    <property type="entry name" value="SLR1429 PROTEIN"/>
    <property type="match status" value="1"/>
</dbReference>
<evidence type="ECO:0000256" key="2">
    <source>
        <dbReference type="SAM" id="MobiDB-lite"/>
    </source>
</evidence>
<evidence type="ECO:0000313" key="4">
    <source>
        <dbReference type="EMBL" id="SMP76049.1"/>
    </source>
</evidence>
<evidence type="ECO:0000256" key="1">
    <source>
        <dbReference type="PROSITE-ProRule" id="PRU00325"/>
    </source>
</evidence>
<feature type="compositionally biased region" description="Basic residues" evidence="2">
    <location>
        <begin position="261"/>
        <end position="273"/>
    </location>
</feature>
<evidence type="ECO:0000259" key="3">
    <source>
        <dbReference type="PROSITE" id="PS50966"/>
    </source>
</evidence>
<feature type="compositionally biased region" description="Basic residues" evidence="2">
    <location>
        <begin position="378"/>
        <end position="391"/>
    </location>
</feature>
<feature type="domain" description="SWIM-type" evidence="3">
    <location>
        <begin position="151"/>
        <end position="181"/>
    </location>
</feature>
<feature type="compositionally biased region" description="Basic residues" evidence="2">
    <location>
        <begin position="329"/>
        <end position="355"/>
    </location>
</feature>
<feature type="region of interest" description="Disordered" evidence="2">
    <location>
        <begin position="235"/>
        <end position="391"/>
    </location>
</feature>
<evidence type="ECO:0000313" key="5">
    <source>
        <dbReference type="Proteomes" id="UP001158067"/>
    </source>
</evidence>
<protein>
    <submittedName>
        <fullName evidence="4">Uncharacterized conserved protein, contains Zn finger domain</fullName>
    </submittedName>
</protein>
<dbReference type="RefSeq" id="WP_283435162.1">
    <property type="nucleotide sequence ID" value="NZ_FXUG01000020.1"/>
</dbReference>
<name>A0ABY1QP57_9BACT</name>
<dbReference type="Pfam" id="PF04434">
    <property type="entry name" value="SWIM"/>
    <property type="match status" value="1"/>
</dbReference>
<gene>
    <name evidence="4" type="ORF">SAMN06265222_12075</name>
</gene>
<proteinExistence type="predicted"/>
<accession>A0ABY1QP57</accession>
<feature type="compositionally biased region" description="Polar residues" evidence="2">
    <location>
        <begin position="240"/>
        <end position="250"/>
    </location>
</feature>
<keyword evidence="1" id="KW-0863">Zinc-finger</keyword>
<comment type="caution">
    <text evidence="4">The sequence shown here is derived from an EMBL/GenBank/DDBJ whole genome shotgun (WGS) entry which is preliminary data.</text>
</comment>
<dbReference type="InterPro" id="IPR007527">
    <property type="entry name" value="Znf_SWIM"/>
</dbReference>
<dbReference type="PROSITE" id="PS50966">
    <property type="entry name" value="ZF_SWIM"/>
    <property type="match status" value="1"/>
</dbReference>
<dbReference type="EMBL" id="FXUG01000020">
    <property type="protein sequence ID" value="SMP76049.1"/>
    <property type="molecule type" value="Genomic_DNA"/>
</dbReference>
<organism evidence="4 5">
    <name type="scientific">Neorhodopirellula lusitana</name>
    <dbReference type="NCBI Taxonomy" id="445327"/>
    <lineage>
        <taxon>Bacteria</taxon>
        <taxon>Pseudomonadati</taxon>
        <taxon>Planctomycetota</taxon>
        <taxon>Planctomycetia</taxon>
        <taxon>Pirellulales</taxon>
        <taxon>Pirellulaceae</taxon>
        <taxon>Neorhodopirellula</taxon>
    </lineage>
</organism>
<feature type="compositionally biased region" description="Basic residues" evidence="2">
    <location>
        <begin position="300"/>
        <end position="318"/>
    </location>
</feature>